<gene>
    <name evidence="2" type="ORF">IAS62_002636</name>
</gene>
<evidence type="ECO:0000313" key="2">
    <source>
        <dbReference type="EMBL" id="WVO21328.1"/>
    </source>
</evidence>
<reference evidence="2 3" key="1">
    <citation type="submission" date="2024-01" db="EMBL/GenBank/DDBJ databases">
        <title>Comparative genomics of Cryptococcus and Kwoniella reveals pathogenesis evolution and contrasting modes of karyotype evolution via chromosome fusion or intercentromeric recombination.</title>
        <authorList>
            <person name="Coelho M.A."/>
            <person name="David-Palma M."/>
            <person name="Shea T."/>
            <person name="Bowers K."/>
            <person name="McGinley-Smith S."/>
            <person name="Mohammad A.W."/>
            <person name="Gnirke A."/>
            <person name="Yurkov A.M."/>
            <person name="Nowrousian M."/>
            <person name="Sun S."/>
            <person name="Cuomo C.A."/>
            <person name="Heitman J."/>
        </authorList>
    </citation>
    <scope>NUCLEOTIDE SEQUENCE [LARGE SCALE GENOMIC DNA]</scope>
    <source>
        <strain evidence="2 3">7685027</strain>
    </source>
</reference>
<evidence type="ECO:0000256" key="1">
    <source>
        <dbReference type="SAM" id="Phobius"/>
    </source>
</evidence>
<name>A0ABZ2AS28_9TREE</name>
<dbReference type="RefSeq" id="XP_064720567.1">
    <property type="nucleotide sequence ID" value="XM_064864495.1"/>
</dbReference>
<dbReference type="Proteomes" id="UP001432216">
    <property type="component" value="Chromosome 4"/>
</dbReference>
<feature type="transmembrane region" description="Helical" evidence="1">
    <location>
        <begin position="87"/>
        <end position="111"/>
    </location>
</feature>
<evidence type="ECO:0000313" key="3">
    <source>
        <dbReference type="Proteomes" id="UP001432216"/>
    </source>
</evidence>
<protein>
    <submittedName>
        <fullName evidence="2">Uncharacterized protein</fullName>
    </submittedName>
</protein>
<sequence length="121" mass="13478">MVRRGAFGSTLALAFQSPSFQPARHSSQPFQPKPQLYHTFRATVQRTRSCARQTTFISPSNAVVFPHHLNSPLTIPSLSLLPLYKPLRILFCVLLPAVSVILQITSSTQIIKEFSLSLSRS</sequence>
<keyword evidence="1" id="KW-0472">Membrane</keyword>
<organism evidence="2 3">
    <name type="scientific">Cryptococcus decagattii</name>
    <dbReference type="NCBI Taxonomy" id="1859122"/>
    <lineage>
        <taxon>Eukaryota</taxon>
        <taxon>Fungi</taxon>
        <taxon>Dikarya</taxon>
        <taxon>Basidiomycota</taxon>
        <taxon>Agaricomycotina</taxon>
        <taxon>Tremellomycetes</taxon>
        <taxon>Tremellales</taxon>
        <taxon>Cryptococcaceae</taxon>
        <taxon>Cryptococcus</taxon>
        <taxon>Cryptococcus gattii species complex</taxon>
    </lineage>
</organism>
<keyword evidence="1" id="KW-0812">Transmembrane</keyword>
<keyword evidence="1" id="KW-1133">Transmembrane helix</keyword>
<accession>A0ABZ2AS28</accession>
<keyword evidence="3" id="KW-1185">Reference proteome</keyword>
<dbReference type="GeneID" id="89989409"/>
<dbReference type="EMBL" id="CP143809">
    <property type="protein sequence ID" value="WVO21328.1"/>
    <property type="molecule type" value="Genomic_DNA"/>
</dbReference>
<proteinExistence type="predicted"/>